<feature type="region of interest" description="Disordered" evidence="1">
    <location>
        <begin position="1"/>
        <end position="36"/>
    </location>
</feature>
<dbReference type="KEGG" id="saca:FFV09_14035"/>
<gene>
    <name evidence="2" type="ORF">FFV09_14035</name>
</gene>
<dbReference type="OrthoDB" id="2666285at2"/>
<dbReference type="Proteomes" id="UP000316968">
    <property type="component" value="Chromosome"/>
</dbReference>
<dbReference type="EMBL" id="CP041217">
    <property type="protein sequence ID" value="QDH21864.1"/>
    <property type="molecule type" value="Genomic_DNA"/>
</dbReference>
<name>A0A4Y6UXK2_SACBS</name>
<feature type="compositionally biased region" description="Basic and acidic residues" evidence="1">
    <location>
        <begin position="26"/>
        <end position="36"/>
    </location>
</feature>
<reference evidence="2 3" key="1">
    <citation type="submission" date="2019-06" db="EMBL/GenBank/DDBJ databases">
        <title>Saccharibacillus brassicae sp. nov., an endophytic bacterium isolated from Chinese cabbage seeds (Brassica pekinensis).</title>
        <authorList>
            <person name="Jiang L."/>
            <person name="Lee J."/>
            <person name="Kim S.W."/>
        </authorList>
    </citation>
    <scope>NUCLEOTIDE SEQUENCE [LARGE SCALE GENOMIC DNA]</scope>
    <source>
        <strain evidence="3">KCTC 43072 / ATSA2</strain>
    </source>
</reference>
<feature type="compositionally biased region" description="Basic and acidic residues" evidence="1">
    <location>
        <begin position="1"/>
        <end position="13"/>
    </location>
</feature>
<dbReference type="RefSeq" id="WP_141448408.1">
    <property type="nucleotide sequence ID" value="NZ_CP041217.1"/>
</dbReference>
<evidence type="ECO:0000256" key="1">
    <source>
        <dbReference type="SAM" id="MobiDB-lite"/>
    </source>
</evidence>
<feature type="region of interest" description="Disordered" evidence="1">
    <location>
        <begin position="72"/>
        <end position="93"/>
    </location>
</feature>
<dbReference type="AlphaFoldDB" id="A0A4Y6UXK2"/>
<keyword evidence="3" id="KW-1185">Reference proteome</keyword>
<proteinExistence type="predicted"/>
<evidence type="ECO:0000313" key="3">
    <source>
        <dbReference type="Proteomes" id="UP000316968"/>
    </source>
</evidence>
<organism evidence="2 3">
    <name type="scientific">Saccharibacillus brassicae</name>
    <dbReference type="NCBI Taxonomy" id="2583377"/>
    <lineage>
        <taxon>Bacteria</taxon>
        <taxon>Bacillati</taxon>
        <taxon>Bacillota</taxon>
        <taxon>Bacilli</taxon>
        <taxon>Bacillales</taxon>
        <taxon>Paenibacillaceae</taxon>
        <taxon>Saccharibacillus</taxon>
    </lineage>
</organism>
<protein>
    <submittedName>
        <fullName evidence="2">Uncharacterized protein</fullName>
    </submittedName>
</protein>
<evidence type="ECO:0000313" key="2">
    <source>
        <dbReference type="EMBL" id="QDH21864.1"/>
    </source>
</evidence>
<accession>A0A4Y6UXK2</accession>
<sequence>MSDAAGRRPGQERLEEELSELLTAGEMKDDDRERKERELISPRYEIRTQTQLDPIVEETRLYREMAEEIDDRYDDYMQKAQPRTPKNPDGSAD</sequence>